<comment type="subcellular location">
    <subcellularLocation>
        <location evidence="7">Membrane</location>
        <topology evidence="7">Multi-pass membrane protein</topology>
    </subcellularLocation>
</comment>
<dbReference type="PANTHER" id="PTHR43390:SF1">
    <property type="entry name" value="CHLOROPLAST PROCESSING PEPTIDASE"/>
    <property type="match status" value="1"/>
</dbReference>
<evidence type="ECO:0000256" key="3">
    <source>
        <dbReference type="ARBA" id="ARBA00013208"/>
    </source>
</evidence>
<dbReference type="HOGENOM" id="CLU_028723_1_2_6"/>
<dbReference type="InterPro" id="IPR019757">
    <property type="entry name" value="Pept_S26A_signal_pept_1_Lys-AS"/>
</dbReference>
<dbReference type="GO" id="GO:0006465">
    <property type="term" value="P:signal peptide processing"/>
    <property type="evidence" value="ECO:0007669"/>
    <property type="project" value="InterPro"/>
</dbReference>
<dbReference type="EC" id="3.4.21.89" evidence="3 7"/>
<dbReference type="EMBL" id="AAOH01000001">
    <property type="protein sequence ID" value="EAR30753.1"/>
    <property type="molecule type" value="Genomic_DNA"/>
</dbReference>
<evidence type="ECO:0000256" key="1">
    <source>
        <dbReference type="ARBA" id="ARBA00000677"/>
    </source>
</evidence>
<dbReference type="PRINTS" id="PR00727">
    <property type="entry name" value="LEADERPTASE"/>
</dbReference>
<evidence type="ECO:0000256" key="7">
    <source>
        <dbReference type="RuleBase" id="RU362042"/>
    </source>
</evidence>
<comment type="catalytic activity">
    <reaction evidence="1 7">
        <text>Cleavage of hydrophobic, N-terminal signal or leader sequences from secreted and periplasmic proteins.</text>
        <dbReference type="EC" id="3.4.21.89"/>
    </reaction>
</comment>
<evidence type="ECO:0000256" key="6">
    <source>
        <dbReference type="PIRSR" id="PIRSR600223-1"/>
    </source>
</evidence>
<dbReference type="InterPro" id="IPR000223">
    <property type="entry name" value="Pept_S26A_signal_pept_1"/>
</dbReference>
<dbReference type="STRING" id="87626.PTD2_04251"/>
<evidence type="ECO:0000256" key="5">
    <source>
        <dbReference type="ARBA" id="ARBA00022801"/>
    </source>
</evidence>
<comment type="similarity">
    <text evidence="2 7">Belongs to the peptidase S26 family.</text>
</comment>
<dbReference type="InterPro" id="IPR019758">
    <property type="entry name" value="Pept_S26A_signal_pept_1_CS"/>
</dbReference>
<proteinExistence type="inferred from homology"/>
<dbReference type="GO" id="GO:0004252">
    <property type="term" value="F:serine-type endopeptidase activity"/>
    <property type="evidence" value="ECO:0007669"/>
    <property type="project" value="InterPro"/>
</dbReference>
<evidence type="ECO:0000256" key="4">
    <source>
        <dbReference type="ARBA" id="ARBA00019232"/>
    </source>
</evidence>
<accession>A4C5C1</accession>
<dbReference type="Pfam" id="PF10502">
    <property type="entry name" value="Peptidase_S26"/>
    <property type="match status" value="1"/>
</dbReference>
<keyword evidence="5 7" id="KW-0378">Hydrolase</keyword>
<name>A4C5C1_9GAMM</name>
<gene>
    <name evidence="9" type="ORF">PTD2_04251</name>
</gene>
<dbReference type="PANTHER" id="PTHR43390">
    <property type="entry name" value="SIGNAL PEPTIDASE I"/>
    <property type="match status" value="1"/>
</dbReference>
<dbReference type="OrthoDB" id="9815782at2"/>
<dbReference type="SUPFAM" id="SSF51306">
    <property type="entry name" value="LexA/Signal peptidase"/>
    <property type="match status" value="1"/>
</dbReference>
<organism evidence="9 10">
    <name type="scientific">Pseudoalteromonas tunicata D2</name>
    <dbReference type="NCBI Taxonomy" id="87626"/>
    <lineage>
        <taxon>Bacteria</taxon>
        <taxon>Pseudomonadati</taxon>
        <taxon>Pseudomonadota</taxon>
        <taxon>Gammaproteobacteria</taxon>
        <taxon>Alteromonadales</taxon>
        <taxon>Pseudoalteromonadaceae</taxon>
        <taxon>Pseudoalteromonas</taxon>
    </lineage>
</organism>
<dbReference type="eggNOG" id="COG0681">
    <property type="taxonomic scope" value="Bacteria"/>
</dbReference>
<protein>
    <recommendedName>
        <fullName evidence="4 7">Signal peptidase I</fullName>
        <ecNumber evidence="3 7">3.4.21.89</ecNumber>
    </recommendedName>
</protein>
<feature type="active site" evidence="6">
    <location>
        <position position="42"/>
    </location>
</feature>
<evidence type="ECO:0000259" key="8">
    <source>
        <dbReference type="Pfam" id="PF10502"/>
    </source>
</evidence>
<evidence type="ECO:0000313" key="10">
    <source>
        <dbReference type="Proteomes" id="UP000006201"/>
    </source>
</evidence>
<evidence type="ECO:0000256" key="2">
    <source>
        <dbReference type="ARBA" id="ARBA00009370"/>
    </source>
</evidence>
<sequence length="217" mass="24102">MINKKSSLRAWFKANLGFVVFVVVLCISRSSVADWYVVPTGSMKPTIVEGDRIFVNKMAYQLELPFTDIPIVKIANPERGDIVIINSIAADTRLVKRVIGLPGDKIAMMNNQLVINGKVIHYLQSADPALAIEQLPTKAHALQWVGQNTSMDHFSTITVPEGQYLVLGDNRNNSADSRVYGFVPKAQIQGKALNVIVSLDADNYYLPRAERLLHQLI</sequence>
<dbReference type="MEROPS" id="S26.026"/>
<feature type="domain" description="Peptidase S26" evidence="8">
    <location>
        <begin position="18"/>
        <end position="193"/>
    </location>
</feature>
<comment type="caution">
    <text evidence="9">The sequence shown here is derived from an EMBL/GenBank/DDBJ whole genome shotgun (WGS) entry which is preliminary data.</text>
</comment>
<dbReference type="GO" id="GO:0016020">
    <property type="term" value="C:membrane"/>
    <property type="evidence" value="ECO:0007669"/>
    <property type="project" value="UniProtKB-SubCell"/>
</dbReference>
<dbReference type="PROSITE" id="PS00761">
    <property type="entry name" value="SPASE_I_3"/>
    <property type="match status" value="1"/>
</dbReference>
<dbReference type="RefSeq" id="WP_009837051.1">
    <property type="nucleotide sequence ID" value="NZ_AAOH01000001.1"/>
</dbReference>
<keyword evidence="7" id="KW-0645">Protease</keyword>
<evidence type="ECO:0000313" key="9">
    <source>
        <dbReference type="EMBL" id="EAR30753.1"/>
    </source>
</evidence>
<feature type="active site" evidence="6">
    <location>
        <position position="96"/>
    </location>
</feature>
<keyword evidence="10" id="KW-1185">Reference proteome</keyword>
<dbReference type="CDD" id="cd06530">
    <property type="entry name" value="S26_SPase_I"/>
    <property type="match status" value="1"/>
</dbReference>
<dbReference type="InterPro" id="IPR036286">
    <property type="entry name" value="LexA/Signal_pep-like_sf"/>
</dbReference>
<dbReference type="PROSITE" id="PS00760">
    <property type="entry name" value="SPASE_I_2"/>
    <property type="match status" value="1"/>
</dbReference>
<reference evidence="9 10" key="1">
    <citation type="submission" date="2006-02" db="EMBL/GenBank/DDBJ databases">
        <authorList>
            <person name="Moran M.A."/>
            <person name="Kjelleberg S."/>
            <person name="Egan S."/>
            <person name="Saunders N."/>
            <person name="Thomas T."/>
            <person name="Ferriera S."/>
            <person name="Johnson J."/>
            <person name="Kravitz S."/>
            <person name="Halpern A."/>
            <person name="Remington K."/>
            <person name="Beeson K."/>
            <person name="Tran B."/>
            <person name="Rogers Y.-H."/>
            <person name="Friedman R."/>
            <person name="Venter J.C."/>
        </authorList>
    </citation>
    <scope>NUCLEOTIDE SEQUENCE [LARGE SCALE GENOMIC DNA]</scope>
    <source>
        <strain evidence="9 10">D2</strain>
    </source>
</reference>
<dbReference type="NCBIfam" id="TIGR02227">
    <property type="entry name" value="sigpep_I_bact"/>
    <property type="match status" value="1"/>
</dbReference>
<dbReference type="GO" id="GO:0009003">
    <property type="term" value="F:signal peptidase activity"/>
    <property type="evidence" value="ECO:0007669"/>
    <property type="project" value="UniProtKB-EC"/>
</dbReference>
<dbReference type="Proteomes" id="UP000006201">
    <property type="component" value="Unassembled WGS sequence"/>
</dbReference>
<dbReference type="InterPro" id="IPR019533">
    <property type="entry name" value="Peptidase_S26"/>
</dbReference>
<dbReference type="Gene3D" id="2.10.109.10">
    <property type="entry name" value="Umud Fragment, subunit A"/>
    <property type="match status" value="1"/>
</dbReference>
<dbReference type="AlphaFoldDB" id="A4C5C1"/>